<name>A0ABN8RLX9_9CNID</name>
<sequence length="94" mass="11073">KIDQIEDQQFYTLSNCLLKHFYEKKLSTTVDTIIKIVEKQETVKQPNIICCPDNLNILVNKYPIYNNKDCKKSRVPNTTVPWLQQVRAFEKLLS</sequence>
<accession>A0ABN8RLX9</accession>
<dbReference type="Proteomes" id="UP001159405">
    <property type="component" value="Unassembled WGS sequence"/>
</dbReference>
<feature type="non-terminal residue" evidence="1">
    <location>
        <position position="1"/>
    </location>
</feature>
<reference evidence="1 2" key="1">
    <citation type="submission" date="2022-05" db="EMBL/GenBank/DDBJ databases">
        <authorList>
            <consortium name="Genoscope - CEA"/>
            <person name="William W."/>
        </authorList>
    </citation>
    <scope>NUCLEOTIDE SEQUENCE [LARGE SCALE GENOMIC DNA]</scope>
</reference>
<evidence type="ECO:0000313" key="1">
    <source>
        <dbReference type="EMBL" id="CAH3178800.1"/>
    </source>
</evidence>
<gene>
    <name evidence="1" type="ORF">PLOB_00021079</name>
</gene>
<keyword evidence="2" id="KW-1185">Reference proteome</keyword>
<comment type="caution">
    <text evidence="1">The sequence shown here is derived from an EMBL/GenBank/DDBJ whole genome shotgun (WGS) entry which is preliminary data.</text>
</comment>
<dbReference type="EMBL" id="CALNXK010000245">
    <property type="protein sequence ID" value="CAH3178800.1"/>
    <property type="molecule type" value="Genomic_DNA"/>
</dbReference>
<protein>
    <submittedName>
        <fullName evidence="1">Uncharacterized protein</fullName>
    </submittedName>
</protein>
<organism evidence="1 2">
    <name type="scientific">Porites lobata</name>
    <dbReference type="NCBI Taxonomy" id="104759"/>
    <lineage>
        <taxon>Eukaryota</taxon>
        <taxon>Metazoa</taxon>
        <taxon>Cnidaria</taxon>
        <taxon>Anthozoa</taxon>
        <taxon>Hexacorallia</taxon>
        <taxon>Scleractinia</taxon>
        <taxon>Fungiina</taxon>
        <taxon>Poritidae</taxon>
        <taxon>Porites</taxon>
    </lineage>
</organism>
<evidence type="ECO:0000313" key="2">
    <source>
        <dbReference type="Proteomes" id="UP001159405"/>
    </source>
</evidence>
<proteinExistence type="predicted"/>